<keyword evidence="3" id="KW-1185">Reference proteome</keyword>
<dbReference type="EMBL" id="CAWYQH010000103">
    <property type="protein sequence ID" value="CAK8686864.1"/>
    <property type="molecule type" value="Genomic_DNA"/>
</dbReference>
<evidence type="ECO:0000313" key="3">
    <source>
        <dbReference type="Proteomes" id="UP001642483"/>
    </source>
</evidence>
<dbReference type="InterPro" id="IPR036140">
    <property type="entry name" value="PFN_sf"/>
</dbReference>
<dbReference type="Proteomes" id="UP001642483">
    <property type="component" value="Unassembled WGS sequence"/>
</dbReference>
<feature type="compositionally biased region" description="Polar residues" evidence="1">
    <location>
        <begin position="39"/>
        <end position="53"/>
    </location>
</feature>
<evidence type="ECO:0008006" key="4">
    <source>
        <dbReference type="Google" id="ProtNLM"/>
    </source>
</evidence>
<dbReference type="SUPFAM" id="SSF55770">
    <property type="entry name" value="Profilin (actin-binding protein)"/>
    <property type="match status" value="1"/>
</dbReference>
<evidence type="ECO:0000256" key="1">
    <source>
        <dbReference type="SAM" id="MobiDB-lite"/>
    </source>
</evidence>
<protein>
    <recommendedName>
        <fullName evidence="4">Profilin</fullName>
    </recommendedName>
</protein>
<evidence type="ECO:0000313" key="2">
    <source>
        <dbReference type="EMBL" id="CAK8686864.1"/>
    </source>
</evidence>
<sequence>MSWSSHCDYIRNLKGVPAVALSGPQGGQWGESHKGDSQKVPSTDDFSSQRSAPTASITVNGEKLMFLREVDNKLYGYKKGDKSCAVYDAGQYTLAAFSDEADVKLEKCVECVEKGKEYLTSIGYN</sequence>
<name>A0ABP0G8A8_CLALP</name>
<dbReference type="InterPro" id="IPR048278">
    <property type="entry name" value="PFN"/>
</dbReference>
<feature type="region of interest" description="Disordered" evidence="1">
    <location>
        <begin position="21"/>
        <end position="53"/>
    </location>
</feature>
<gene>
    <name evidence="2" type="ORF">CVLEPA_LOCUS18896</name>
</gene>
<accession>A0ABP0G8A8</accession>
<reference evidence="2 3" key="1">
    <citation type="submission" date="2024-02" db="EMBL/GenBank/DDBJ databases">
        <authorList>
            <person name="Daric V."/>
            <person name="Darras S."/>
        </authorList>
    </citation>
    <scope>NUCLEOTIDE SEQUENCE [LARGE SCALE GENOMIC DNA]</scope>
</reference>
<organism evidence="2 3">
    <name type="scientific">Clavelina lepadiformis</name>
    <name type="common">Light-bulb sea squirt</name>
    <name type="synonym">Ascidia lepadiformis</name>
    <dbReference type="NCBI Taxonomy" id="159417"/>
    <lineage>
        <taxon>Eukaryota</taxon>
        <taxon>Metazoa</taxon>
        <taxon>Chordata</taxon>
        <taxon>Tunicata</taxon>
        <taxon>Ascidiacea</taxon>
        <taxon>Aplousobranchia</taxon>
        <taxon>Clavelinidae</taxon>
        <taxon>Clavelina</taxon>
    </lineage>
</organism>
<dbReference type="Pfam" id="PF00235">
    <property type="entry name" value="Profilin"/>
    <property type="match status" value="1"/>
</dbReference>
<dbReference type="Gene3D" id="3.30.450.30">
    <property type="entry name" value="Dynein light chain 2a, cytoplasmic"/>
    <property type="match status" value="1"/>
</dbReference>
<comment type="caution">
    <text evidence="2">The sequence shown here is derived from an EMBL/GenBank/DDBJ whole genome shotgun (WGS) entry which is preliminary data.</text>
</comment>
<proteinExistence type="predicted"/>